<proteinExistence type="predicted"/>
<name>A0AAD9JVI3_9ANNE</name>
<keyword evidence="1" id="KW-1133">Transmembrane helix</keyword>
<evidence type="ECO:0000256" key="1">
    <source>
        <dbReference type="SAM" id="Phobius"/>
    </source>
</evidence>
<dbReference type="AlphaFoldDB" id="A0AAD9JVI3"/>
<feature type="transmembrane region" description="Helical" evidence="1">
    <location>
        <begin position="102"/>
        <end position="124"/>
    </location>
</feature>
<feature type="transmembrane region" description="Helical" evidence="1">
    <location>
        <begin position="58"/>
        <end position="81"/>
    </location>
</feature>
<organism evidence="2 3">
    <name type="scientific">Paralvinella palmiformis</name>
    <dbReference type="NCBI Taxonomy" id="53620"/>
    <lineage>
        <taxon>Eukaryota</taxon>
        <taxon>Metazoa</taxon>
        <taxon>Spiralia</taxon>
        <taxon>Lophotrochozoa</taxon>
        <taxon>Annelida</taxon>
        <taxon>Polychaeta</taxon>
        <taxon>Sedentaria</taxon>
        <taxon>Canalipalpata</taxon>
        <taxon>Terebellida</taxon>
        <taxon>Terebelliformia</taxon>
        <taxon>Alvinellidae</taxon>
        <taxon>Paralvinella</taxon>
    </lineage>
</organism>
<evidence type="ECO:0000313" key="3">
    <source>
        <dbReference type="Proteomes" id="UP001208570"/>
    </source>
</evidence>
<accession>A0AAD9JVI3</accession>
<dbReference type="Proteomes" id="UP001208570">
    <property type="component" value="Unassembled WGS sequence"/>
</dbReference>
<dbReference type="EMBL" id="JAODUP010000141">
    <property type="protein sequence ID" value="KAK2160047.1"/>
    <property type="molecule type" value="Genomic_DNA"/>
</dbReference>
<sequence length="130" mass="14199">MAQLNKTSQPYQHHVDQGLGSEFGIPSDSNPQIIIQQGSPMTQFNIERDSVPWSWGSLITAMVSTLCCFLLGSVATVMAILSYVDHSTKQFERSKAKKSVAYGLGIAGIVIGTIIVVTTIGLTVRTYTWY</sequence>
<comment type="caution">
    <text evidence="2">The sequence shown here is derived from an EMBL/GenBank/DDBJ whole genome shotgun (WGS) entry which is preliminary data.</text>
</comment>
<keyword evidence="1" id="KW-0472">Membrane</keyword>
<reference evidence="2" key="1">
    <citation type="journal article" date="2023" name="Mol. Biol. Evol.">
        <title>Third-Generation Sequencing Reveals the Adaptive Role of the Epigenome in Three Deep-Sea Polychaetes.</title>
        <authorList>
            <person name="Perez M."/>
            <person name="Aroh O."/>
            <person name="Sun Y."/>
            <person name="Lan Y."/>
            <person name="Juniper S.K."/>
            <person name="Young C.R."/>
            <person name="Angers B."/>
            <person name="Qian P.Y."/>
        </authorList>
    </citation>
    <scope>NUCLEOTIDE SEQUENCE</scope>
    <source>
        <strain evidence="2">P08H-3</strain>
    </source>
</reference>
<gene>
    <name evidence="2" type="ORF">LSH36_141g06048</name>
</gene>
<keyword evidence="1" id="KW-0812">Transmembrane</keyword>
<evidence type="ECO:0000313" key="2">
    <source>
        <dbReference type="EMBL" id="KAK2160047.1"/>
    </source>
</evidence>
<keyword evidence="3" id="KW-1185">Reference proteome</keyword>
<protein>
    <submittedName>
        <fullName evidence="2">Uncharacterized protein</fullName>
    </submittedName>
</protein>